<evidence type="ECO:0000313" key="1">
    <source>
        <dbReference type="EMBL" id="EAT14500.1"/>
    </source>
</evidence>
<name>Q1JW68_DESA6</name>
<dbReference type="Proteomes" id="UP000005695">
    <property type="component" value="Unassembled WGS sequence"/>
</dbReference>
<organism evidence="1 2">
    <name type="scientific">Desulfuromonas acetoxidans (strain DSM 684 / 11070)</name>
    <dbReference type="NCBI Taxonomy" id="281689"/>
    <lineage>
        <taxon>Bacteria</taxon>
        <taxon>Pseudomonadati</taxon>
        <taxon>Thermodesulfobacteriota</taxon>
        <taxon>Desulfuromonadia</taxon>
        <taxon>Desulfuromonadales</taxon>
        <taxon>Desulfuromonadaceae</taxon>
        <taxon>Desulfuromonas</taxon>
    </lineage>
</organism>
<dbReference type="EMBL" id="AAEW02000024">
    <property type="protein sequence ID" value="EAT14500.1"/>
    <property type="molecule type" value="Genomic_DNA"/>
</dbReference>
<protein>
    <recommendedName>
        <fullName evidence="3">Phasin superfamily protein</fullName>
    </recommendedName>
</protein>
<dbReference type="AlphaFoldDB" id="Q1JW68"/>
<gene>
    <name evidence="1" type="ORF">Dace_0290</name>
</gene>
<evidence type="ECO:0008006" key="3">
    <source>
        <dbReference type="Google" id="ProtNLM"/>
    </source>
</evidence>
<reference evidence="1" key="1">
    <citation type="submission" date="2006-05" db="EMBL/GenBank/DDBJ databases">
        <title>Annotation of the draft genome assembly of Desulfuromonas acetoxidans DSM 684.</title>
        <authorList>
            <consortium name="US DOE Joint Genome Institute (JGI-ORNL)"/>
            <person name="Larimer F."/>
            <person name="Land M."/>
            <person name="Hauser L."/>
        </authorList>
    </citation>
    <scope>NUCLEOTIDE SEQUENCE [LARGE SCALE GENOMIC DNA]</scope>
    <source>
        <strain evidence="1">DSM 684</strain>
    </source>
</reference>
<comment type="caution">
    <text evidence="1">The sequence shown here is derived from an EMBL/GenBank/DDBJ whole genome shotgun (WGS) entry which is preliminary data.</text>
</comment>
<keyword evidence="2" id="KW-1185">Reference proteome</keyword>
<reference evidence="1" key="2">
    <citation type="submission" date="2006-05" db="EMBL/GenBank/DDBJ databases">
        <title>Sequencing of the draft genome and assembly of Desulfuromonas acetoxidans DSM 684.</title>
        <authorList>
            <consortium name="US DOE Joint Genome Institute (JGI-PGF)"/>
            <person name="Copeland A."/>
            <person name="Lucas S."/>
            <person name="Lapidus A."/>
            <person name="Barry K."/>
            <person name="Detter J.C."/>
            <person name="Glavina del Rio T."/>
            <person name="Hammon N."/>
            <person name="Israni S."/>
            <person name="Dalin E."/>
            <person name="Tice H."/>
            <person name="Bruce D."/>
            <person name="Pitluck S."/>
            <person name="Richardson P."/>
        </authorList>
    </citation>
    <scope>NUCLEOTIDE SEQUENCE [LARGE SCALE GENOMIC DNA]</scope>
    <source>
        <strain evidence="1">DSM 684</strain>
    </source>
</reference>
<evidence type="ECO:0000313" key="2">
    <source>
        <dbReference type="Proteomes" id="UP000005695"/>
    </source>
</evidence>
<accession>Q1JW68</accession>
<dbReference type="RefSeq" id="WP_006002650.1">
    <property type="nucleotide sequence ID" value="NZ_AAEW02000024.1"/>
</dbReference>
<dbReference type="OrthoDB" id="191894at2"/>
<proteinExistence type="predicted"/>
<sequence>MLEIIEKTLLTALGAASMSQKKAEELGQDLKQRLNLSEEEGKALVDKLKKNACDKQSELEQQAMDEVKKACERIGLVSREEFSTLCERVSQLEKQQSAD</sequence>